<dbReference type="InterPro" id="IPR056750">
    <property type="entry name" value="RRM_ESF1"/>
</dbReference>
<accession>A0A9P8PI68</accession>
<comment type="subcellular location">
    <subcellularLocation>
        <location evidence="1">Nucleus</location>
        <location evidence="1">Nucleolus</location>
    </subcellularLocation>
</comment>
<dbReference type="GO" id="GO:0006364">
    <property type="term" value="P:rRNA processing"/>
    <property type="evidence" value="ECO:0007669"/>
    <property type="project" value="InterPro"/>
</dbReference>
<sequence>MAKDKKKDVVTQDPRFAKVYSDPKFRLPKRKDLKVAVDERFTKDELKLGKKTKLDKYGRKIKEDKRDDFDKYYKKEGEESQEENESESTSDSELSDSASNILDRARGLVSEESSSDESESENDSENVSEEESEEIQLEDEPPEGEPTSTLAVVNLDWDHINSTDLFATFMGFVPKGGKILSVSIYPSEYGKQRMQQEQIEGPPKELFKSKKVESDSDDYEDLDLAKAAKKLYTEDDGIDYNSKALRLYQLQRLRYYYAIVRCDSVQTSRAIYDNCDGTEYESTANHFDLRYVPEDMTFDDAPRDECTKVPSNYKPNSFTTDALQHSKVKLTWDETPAERLAMASRAFSQKEIDDMDFKAYLASDSEESDNEAVNKYKNLVSEVLEKKEVNDVDMEITFTPGLEGQEQVEKNEETTIDKIRRKEKERRKKRKEKLKELKKASEEEKKERKKASKSEKQELDEKKKAELELLMMDEDKGPEHEHFDMKQMLKEEKKKRKDKKNKNSAKKSEDTGDSVDIDENDDRFNEIFEDHAFAIDPTHSEFKRTATMEKLMKKRKTKEPREKNEKLGDLVQKIKRPLLAAKVAEALHFYMETDETKCFFEELPKDTIAVGKYEAYEWSPKDDDYVPVNNLKMEITVDETFDNNHRVVSQKNAPTGQFTFTSYDSGEHKFCLTPRHSDWSKRAKHRVYFDLVIGDAKPLVDSKRTGDINYLTQKTNELVKKLQEIRREQSLFREREAVFRDISESVNYRTVKWTVIQVIVLLATCAWQLTYLKSFFVKQKVV</sequence>
<feature type="domain" description="GOLD" evidence="6">
    <location>
        <begin position="596"/>
        <end position="693"/>
    </location>
</feature>
<keyword evidence="4" id="KW-0539">Nucleus</keyword>
<feature type="compositionally biased region" description="Basic residues" evidence="5">
    <location>
        <begin position="423"/>
        <end position="432"/>
    </location>
</feature>
<dbReference type="InterPro" id="IPR009038">
    <property type="entry name" value="GOLD_dom"/>
</dbReference>
<feature type="compositionally biased region" description="Basic and acidic residues" evidence="5">
    <location>
        <begin position="68"/>
        <end position="78"/>
    </location>
</feature>
<reference evidence="7" key="1">
    <citation type="journal article" date="2021" name="Open Biol.">
        <title>Shared evolutionary footprints suggest mitochondrial oxidative damage underlies multiple complex I losses in fungi.</title>
        <authorList>
            <person name="Schikora-Tamarit M.A."/>
            <person name="Marcet-Houben M."/>
            <person name="Nosek J."/>
            <person name="Gabaldon T."/>
        </authorList>
    </citation>
    <scope>NUCLEOTIDE SEQUENCE</scope>
    <source>
        <strain evidence="7">NCAIM Y.01608</strain>
    </source>
</reference>
<dbReference type="GO" id="GO:0003723">
    <property type="term" value="F:RNA binding"/>
    <property type="evidence" value="ECO:0007669"/>
    <property type="project" value="TreeGrafter"/>
</dbReference>
<evidence type="ECO:0000256" key="1">
    <source>
        <dbReference type="ARBA" id="ARBA00004604"/>
    </source>
</evidence>
<dbReference type="PANTHER" id="PTHR12202:SF0">
    <property type="entry name" value="ESF1 HOMOLOG"/>
    <property type="match status" value="1"/>
</dbReference>
<dbReference type="Pfam" id="PF25121">
    <property type="entry name" value="RRM_ESF1"/>
    <property type="match status" value="1"/>
</dbReference>
<reference evidence="7" key="2">
    <citation type="submission" date="2021-01" db="EMBL/GenBank/DDBJ databases">
        <authorList>
            <person name="Schikora-Tamarit M.A."/>
        </authorList>
    </citation>
    <scope>NUCLEOTIDE SEQUENCE</scope>
    <source>
        <strain evidence="7">NCAIM Y.01608</strain>
    </source>
</reference>
<evidence type="ECO:0000313" key="8">
    <source>
        <dbReference type="Proteomes" id="UP000788993"/>
    </source>
</evidence>
<dbReference type="Pfam" id="PF01105">
    <property type="entry name" value="EMP24_GP25L"/>
    <property type="match status" value="1"/>
</dbReference>
<evidence type="ECO:0000256" key="3">
    <source>
        <dbReference type="ARBA" id="ARBA00023054"/>
    </source>
</evidence>
<dbReference type="PROSITE" id="PS50866">
    <property type="entry name" value="GOLD"/>
    <property type="match status" value="1"/>
</dbReference>
<dbReference type="SMART" id="SM01190">
    <property type="entry name" value="EMP24_GP25L"/>
    <property type="match status" value="1"/>
</dbReference>
<comment type="similarity">
    <text evidence="2">Belongs to the ESF1 family.</text>
</comment>
<gene>
    <name evidence="7" type="ORF">OGATHE_002202</name>
</gene>
<dbReference type="InterPro" id="IPR039754">
    <property type="entry name" value="Esf1"/>
</dbReference>
<name>A0A9P8PI68_9ASCO</name>
<comment type="caution">
    <text evidence="7">The sequence shown here is derived from an EMBL/GenBank/DDBJ whole genome shotgun (WGS) entry which is preliminary data.</text>
</comment>
<dbReference type="Proteomes" id="UP000788993">
    <property type="component" value="Unassembled WGS sequence"/>
</dbReference>
<dbReference type="AlphaFoldDB" id="A0A9P8PI68"/>
<feature type="compositionally biased region" description="Acidic residues" evidence="5">
    <location>
        <begin position="113"/>
        <end position="143"/>
    </location>
</feature>
<dbReference type="EMBL" id="JAEUBD010000753">
    <property type="protein sequence ID" value="KAH3672557.1"/>
    <property type="molecule type" value="Genomic_DNA"/>
</dbReference>
<keyword evidence="8" id="KW-1185">Reference proteome</keyword>
<proteinExistence type="inferred from homology"/>
<dbReference type="InterPro" id="IPR012580">
    <property type="entry name" value="NUC153"/>
</dbReference>
<evidence type="ECO:0000313" key="7">
    <source>
        <dbReference type="EMBL" id="KAH3672557.1"/>
    </source>
</evidence>
<dbReference type="PANTHER" id="PTHR12202">
    <property type="entry name" value="ESF1 HOMOLOG"/>
    <property type="match status" value="1"/>
</dbReference>
<dbReference type="GO" id="GO:0005730">
    <property type="term" value="C:nucleolus"/>
    <property type="evidence" value="ECO:0007669"/>
    <property type="project" value="UniProtKB-SubCell"/>
</dbReference>
<dbReference type="Pfam" id="PF08159">
    <property type="entry name" value="NUC153"/>
    <property type="match status" value="1"/>
</dbReference>
<organism evidence="7 8">
    <name type="scientific">Ogataea polymorpha</name>
    <dbReference type="NCBI Taxonomy" id="460523"/>
    <lineage>
        <taxon>Eukaryota</taxon>
        <taxon>Fungi</taxon>
        <taxon>Dikarya</taxon>
        <taxon>Ascomycota</taxon>
        <taxon>Saccharomycotina</taxon>
        <taxon>Pichiomycetes</taxon>
        <taxon>Pichiales</taxon>
        <taxon>Pichiaceae</taxon>
        <taxon>Ogataea</taxon>
    </lineage>
</organism>
<evidence type="ECO:0000259" key="6">
    <source>
        <dbReference type="PROSITE" id="PS50866"/>
    </source>
</evidence>
<feature type="compositionally biased region" description="Acidic residues" evidence="5">
    <location>
        <begin position="79"/>
        <end position="94"/>
    </location>
</feature>
<evidence type="ECO:0000256" key="2">
    <source>
        <dbReference type="ARBA" id="ARBA00009087"/>
    </source>
</evidence>
<feature type="compositionally biased region" description="Basic and acidic residues" evidence="5">
    <location>
        <begin position="433"/>
        <end position="492"/>
    </location>
</feature>
<evidence type="ECO:0000256" key="5">
    <source>
        <dbReference type="SAM" id="MobiDB-lite"/>
    </source>
</evidence>
<feature type="compositionally biased region" description="Basic residues" evidence="5">
    <location>
        <begin position="493"/>
        <end position="505"/>
    </location>
</feature>
<feature type="region of interest" description="Disordered" evidence="5">
    <location>
        <begin position="419"/>
        <end position="519"/>
    </location>
</feature>
<evidence type="ECO:0000256" key="4">
    <source>
        <dbReference type="ARBA" id="ARBA00023242"/>
    </source>
</evidence>
<feature type="region of interest" description="Disordered" evidence="5">
    <location>
        <begin position="68"/>
        <end position="148"/>
    </location>
</feature>
<keyword evidence="3" id="KW-0175">Coiled coil</keyword>
<protein>
    <recommendedName>
        <fullName evidence="6">GOLD domain-containing protein</fullName>
    </recommendedName>
</protein>